<keyword evidence="4 5" id="KW-0720">Serine protease</keyword>
<evidence type="ECO:0000256" key="1">
    <source>
        <dbReference type="ARBA" id="ARBA00011073"/>
    </source>
</evidence>
<dbReference type="InterPro" id="IPR010259">
    <property type="entry name" value="S8pro/Inhibitor_I9"/>
</dbReference>
<evidence type="ECO:0000313" key="11">
    <source>
        <dbReference type="Proteomes" id="UP001217838"/>
    </source>
</evidence>
<proteinExistence type="inferred from homology"/>
<dbReference type="InterPro" id="IPR034193">
    <property type="entry name" value="PCSK9_ProteinaseK-like"/>
</dbReference>
<evidence type="ECO:0000256" key="3">
    <source>
        <dbReference type="ARBA" id="ARBA00022801"/>
    </source>
</evidence>
<dbReference type="InterPro" id="IPR000209">
    <property type="entry name" value="Peptidase_S8/S53_dom"/>
</dbReference>
<evidence type="ECO:0000313" key="10">
    <source>
        <dbReference type="EMBL" id="MDC0667081.1"/>
    </source>
</evidence>
<dbReference type="Pfam" id="PF00082">
    <property type="entry name" value="Peptidase_S8"/>
    <property type="match status" value="1"/>
</dbReference>
<dbReference type="PROSITE" id="PS00137">
    <property type="entry name" value="SUBTILASE_HIS"/>
    <property type="match status" value="1"/>
</dbReference>
<dbReference type="SUPFAM" id="SSF52743">
    <property type="entry name" value="Subtilisin-like"/>
    <property type="match status" value="1"/>
</dbReference>
<accession>A0ABT5AZ25</accession>
<sequence length="435" mass="45697">MKTWTHTFNKTTFGATALILLGAAALLGGCGDDEEVGELDPDDVALRDEEEKIETQDPPAPPLPPGPGADEGDALVNQGKPKKDKDVGPKDIEGRYVVKMKANGDPDAAAAAVGAKPDHVFKRTVRGFAGPLNPGQLKQLEKRADVELIEPDQLVTMDTTQSMDAAGQPWGLDRIDQRSTTLDSRYVYFRNAWGVRAYIIDTGIQSNHPDFYNALAMYDAFGGNGQDCHGHGTHVAGTIGGNAYGVAKRAFLRGVRVLGCNGKGTMSGIIAGVEWVANNHIKPAVANMSLGTSRSATLNAAVERLAESGVFVAVSAGNSNAPACNQSPASATKVFSTAASDKTDKRASWSNHGACVTAYAPGVGVKSDWIGSITGTASGTSMASPHVAGTAALYKAVHGDAPWDTIKADLVQWATRNKILDNPSGTPNLLLYQPF</sequence>
<dbReference type="RefSeq" id="WP_271994945.1">
    <property type="nucleotide sequence ID" value="NZ_JAQNDN010000001.1"/>
</dbReference>
<feature type="active site" description="Charge relay system" evidence="5">
    <location>
        <position position="231"/>
    </location>
</feature>
<dbReference type="InterPro" id="IPR050131">
    <property type="entry name" value="Peptidase_S8_subtilisin-like"/>
</dbReference>
<dbReference type="InterPro" id="IPR036852">
    <property type="entry name" value="Peptidase_S8/S53_dom_sf"/>
</dbReference>
<dbReference type="InterPro" id="IPR022398">
    <property type="entry name" value="Peptidase_S8_His-AS"/>
</dbReference>
<comment type="caution">
    <text evidence="10">The sequence shown here is derived from an EMBL/GenBank/DDBJ whole genome shotgun (WGS) entry which is preliminary data.</text>
</comment>
<dbReference type="PROSITE" id="PS00138">
    <property type="entry name" value="SUBTILASE_SER"/>
    <property type="match status" value="1"/>
</dbReference>
<feature type="region of interest" description="Disordered" evidence="7">
    <location>
        <begin position="30"/>
        <end position="91"/>
    </location>
</feature>
<dbReference type="Gene3D" id="3.30.70.80">
    <property type="entry name" value="Peptidase S8 propeptide/proteinase inhibitor I9"/>
    <property type="match status" value="1"/>
</dbReference>
<dbReference type="CDD" id="cd04077">
    <property type="entry name" value="Peptidases_S8_PCSK9_ProteinaseK_like"/>
    <property type="match status" value="1"/>
</dbReference>
<dbReference type="InterPro" id="IPR023828">
    <property type="entry name" value="Peptidase_S8_Ser-AS"/>
</dbReference>
<feature type="compositionally biased region" description="Basic and acidic residues" evidence="7">
    <location>
        <begin position="81"/>
        <end position="91"/>
    </location>
</feature>
<dbReference type="InterPro" id="IPR015500">
    <property type="entry name" value="Peptidase_S8_subtilisin-rel"/>
</dbReference>
<keyword evidence="2 5" id="KW-0645">Protease</keyword>
<evidence type="ECO:0000256" key="2">
    <source>
        <dbReference type="ARBA" id="ARBA00022670"/>
    </source>
</evidence>
<dbReference type="PANTHER" id="PTHR43806">
    <property type="entry name" value="PEPTIDASE S8"/>
    <property type="match status" value="1"/>
</dbReference>
<dbReference type="SUPFAM" id="SSF54897">
    <property type="entry name" value="Protease propeptides/inhibitors"/>
    <property type="match status" value="1"/>
</dbReference>
<gene>
    <name evidence="10" type="ORF">POL58_05000</name>
</gene>
<dbReference type="Gene3D" id="3.40.50.200">
    <property type="entry name" value="Peptidase S8/S53 domain"/>
    <property type="match status" value="1"/>
</dbReference>
<name>A0ABT5AZ25_9BACT</name>
<feature type="domain" description="Peptidase S8/S53" evidence="8">
    <location>
        <begin position="199"/>
        <end position="418"/>
    </location>
</feature>
<protein>
    <submittedName>
        <fullName evidence="10">S8 family serine peptidase</fullName>
    </submittedName>
</protein>
<dbReference type="PROSITE" id="PS00136">
    <property type="entry name" value="SUBTILASE_ASP"/>
    <property type="match status" value="1"/>
</dbReference>
<feature type="active site" description="Charge relay system" evidence="5">
    <location>
        <position position="201"/>
    </location>
</feature>
<evidence type="ECO:0000256" key="4">
    <source>
        <dbReference type="ARBA" id="ARBA00022825"/>
    </source>
</evidence>
<reference evidence="10 11" key="1">
    <citation type="submission" date="2022-11" db="EMBL/GenBank/DDBJ databases">
        <title>Minimal conservation of predation-associated metabolite biosynthetic gene clusters underscores biosynthetic potential of Myxococcota including descriptions for ten novel species: Archangium lansinium sp. nov., Myxococcus landrumus sp. nov., Nannocystis bai.</title>
        <authorList>
            <person name="Ahearne A."/>
            <person name="Stevens C."/>
            <person name="Dowd S."/>
        </authorList>
    </citation>
    <scope>NUCLEOTIDE SEQUENCE [LARGE SCALE GENOMIC DNA]</scope>
    <source>
        <strain evidence="10 11">NCELM</strain>
    </source>
</reference>
<dbReference type="InterPro" id="IPR037045">
    <property type="entry name" value="S8pro/Inhibitor_I9_sf"/>
</dbReference>
<dbReference type="Proteomes" id="UP001217838">
    <property type="component" value="Unassembled WGS sequence"/>
</dbReference>
<organism evidence="10 11">
    <name type="scientific">Nannocystis radixulma</name>
    <dbReference type="NCBI Taxonomy" id="2995305"/>
    <lineage>
        <taxon>Bacteria</taxon>
        <taxon>Pseudomonadati</taxon>
        <taxon>Myxococcota</taxon>
        <taxon>Polyangia</taxon>
        <taxon>Nannocystales</taxon>
        <taxon>Nannocystaceae</taxon>
        <taxon>Nannocystis</taxon>
    </lineage>
</organism>
<feature type="compositionally biased region" description="Pro residues" evidence="7">
    <location>
        <begin position="58"/>
        <end position="67"/>
    </location>
</feature>
<feature type="domain" description="Inhibitor I9" evidence="9">
    <location>
        <begin position="113"/>
        <end position="157"/>
    </location>
</feature>
<dbReference type="EMBL" id="JAQNDN010000001">
    <property type="protein sequence ID" value="MDC0667081.1"/>
    <property type="molecule type" value="Genomic_DNA"/>
</dbReference>
<feature type="active site" description="Charge relay system" evidence="5">
    <location>
        <position position="381"/>
    </location>
</feature>
<dbReference type="Pfam" id="PF05922">
    <property type="entry name" value="Inhibitor_I9"/>
    <property type="match status" value="1"/>
</dbReference>
<evidence type="ECO:0000259" key="8">
    <source>
        <dbReference type="Pfam" id="PF00082"/>
    </source>
</evidence>
<keyword evidence="3 5" id="KW-0378">Hydrolase</keyword>
<dbReference type="InterPro" id="IPR023827">
    <property type="entry name" value="Peptidase_S8_Asp-AS"/>
</dbReference>
<dbReference type="PANTHER" id="PTHR43806:SF11">
    <property type="entry name" value="CEREVISIN-RELATED"/>
    <property type="match status" value="1"/>
</dbReference>
<keyword evidence="11" id="KW-1185">Reference proteome</keyword>
<dbReference type="PROSITE" id="PS51892">
    <property type="entry name" value="SUBTILASE"/>
    <property type="match status" value="1"/>
</dbReference>
<dbReference type="PRINTS" id="PR00723">
    <property type="entry name" value="SUBTILISIN"/>
</dbReference>
<evidence type="ECO:0000256" key="7">
    <source>
        <dbReference type="SAM" id="MobiDB-lite"/>
    </source>
</evidence>
<feature type="compositionally biased region" description="Acidic residues" evidence="7">
    <location>
        <begin position="31"/>
        <end position="43"/>
    </location>
</feature>
<evidence type="ECO:0000259" key="9">
    <source>
        <dbReference type="Pfam" id="PF05922"/>
    </source>
</evidence>
<evidence type="ECO:0000256" key="5">
    <source>
        <dbReference type="PROSITE-ProRule" id="PRU01240"/>
    </source>
</evidence>
<dbReference type="PROSITE" id="PS51257">
    <property type="entry name" value="PROKAR_LIPOPROTEIN"/>
    <property type="match status" value="1"/>
</dbReference>
<feature type="compositionally biased region" description="Basic and acidic residues" evidence="7">
    <location>
        <begin position="44"/>
        <end position="55"/>
    </location>
</feature>
<evidence type="ECO:0000256" key="6">
    <source>
        <dbReference type="RuleBase" id="RU003355"/>
    </source>
</evidence>
<comment type="similarity">
    <text evidence="1 5 6">Belongs to the peptidase S8 family.</text>
</comment>